<dbReference type="GO" id="GO:0046872">
    <property type="term" value="F:metal ion binding"/>
    <property type="evidence" value="ECO:0007669"/>
    <property type="project" value="UniProtKB-KW"/>
</dbReference>
<feature type="binding site" evidence="1">
    <location>
        <position position="146"/>
    </location>
    <ligand>
        <name>a divalent metal cation</name>
        <dbReference type="ChEBI" id="CHEBI:60240"/>
        <label>2</label>
    </ligand>
</feature>
<dbReference type="PANTHER" id="PTHR46124:SF2">
    <property type="entry name" value="D-AMINOACYL-TRNA DEACYLASE"/>
    <property type="match status" value="1"/>
</dbReference>
<dbReference type="GO" id="GO:0016788">
    <property type="term" value="F:hydrolase activity, acting on ester bonds"/>
    <property type="evidence" value="ECO:0007669"/>
    <property type="project" value="InterPro"/>
</dbReference>
<accession>Q1LLD0</accession>
<feature type="binding site" evidence="1">
    <location>
        <position position="7"/>
    </location>
    <ligand>
        <name>a divalent metal cation</name>
        <dbReference type="ChEBI" id="CHEBI:60240"/>
        <label>1</label>
    </ligand>
</feature>
<dbReference type="InterPro" id="IPR049677">
    <property type="entry name" value="QatD"/>
</dbReference>
<dbReference type="STRING" id="266264.Rmet_2167"/>
<evidence type="ECO:0000313" key="2">
    <source>
        <dbReference type="EMBL" id="ABF09046.1"/>
    </source>
</evidence>
<sequence>MMDFHCHLDLYPSARTVHTEAARRCEFVWLVTTSPRAFIATSRILQPAPTIIISPGLHPEVAHQRHNELPLLLEEIGRASAVGEVGLDGSARYREHFSVQKAIFEATVERCSELGGRVLSIHSRSAAKEVLDTLERHSAHGTAVLHWFSDSPTQLRRAIELGCWFSIGPAMLRSANGLRLAASLPSERVVPESDGPFAKLDSRPIMPWQAMDIVGPLANVWGLTEDKVRAQLTENGRELRHMMTAENSQ</sequence>
<dbReference type="InterPro" id="IPR032466">
    <property type="entry name" value="Metal_Hydrolase"/>
</dbReference>
<evidence type="ECO:0000256" key="1">
    <source>
        <dbReference type="PIRSR" id="PIRSR005902-1"/>
    </source>
</evidence>
<dbReference type="Gene3D" id="3.20.20.140">
    <property type="entry name" value="Metal-dependent hydrolases"/>
    <property type="match status" value="1"/>
</dbReference>
<dbReference type="RefSeq" id="WP_011516876.1">
    <property type="nucleotide sequence ID" value="NC_007973.1"/>
</dbReference>
<name>Q1LLD0_CUPMC</name>
<keyword evidence="3" id="KW-1185">Reference proteome</keyword>
<dbReference type="eggNOG" id="COG0084">
    <property type="taxonomic scope" value="Bacteria"/>
</dbReference>
<proteinExistence type="predicted"/>
<evidence type="ECO:0000313" key="3">
    <source>
        <dbReference type="Proteomes" id="UP000002429"/>
    </source>
</evidence>
<feature type="binding site" evidence="1">
    <location>
        <position position="84"/>
    </location>
    <ligand>
        <name>a divalent metal cation</name>
        <dbReference type="ChEBI" id="CHEBI:60240"/>
        <label>1</label>
    </ligand>
</feature>
<gene>
    <name evidence="2" type="ordered locus">Rmet_2167</name>
</gene>
<dbReference type="Pfam" id="PF01026">
    <property type="entry name" value="TatD_DNase"/>
    <property type="match status" value="1"/>
</dbReference>
<dbReference type="InterPro" id="IPR001130">
    <property type="entry name" value="TatD-like"/>
</dbReference>
<protein>
    <submittedName>
        <fullName evidence="2">TatD Mg-dependent-related deoxyribonuclease</fullName>
    </submittedName>
</protein>
<dbReference type="AlphaFoldDB" id="Q1LLD0"/>
<dbReference type="SUPFAM" id="SSF51556">
    <property type="entry name" value="Metallo-dependent hydrolases"/>
    <property type="match status" value="1"/>
</dbReference>
<feature type="binding site" evidence="1">
    <location>
        <position position="194"/>
    </location>
    <ligand>
        <name>a divalent metal cation</name>
        <dbReference type="ChEBI" id="CHEBI:60240"/>
        <label>1</label>
    </ligand>
</feature>
<dbReference type="EMBL" id="CP000352">
    <property type="protein sequence ID" value="ABF09046.1"/>
    <property type="molecule type" value="Genomic_DNA"/>
</dbReference>
<dbReference type="Proteomes" id="UP000002429">
    <property type="component" value="Chromosome"/>
</dbReference>
<feature type="binding site" evidence="1">
    <location>
        <position position="5"/>
    </location>
    <ligand>
        <name>a divalent metal cation</name>
        <dbReference type="ChEBI" id="CHEBI:60240"/>
        <label>1</label>
    </ligand>
</feature>
<feature type="binding site" evidence="1">
    <location>
        <position position="122"/>
    </location>
    <ligand>
        <name>a divalent metal cation</name>
        <dbReference type="ChEBI" id="CHEBI:60240"/>
        <label>2</label>
    </ligand>
</feature>
<keyword evidence="1" id="KW-0479">Metal-binding</keyword>
<dbReference type="HOGENOM" id="CLU_031506_5_1_4"/>
<dbReference type="KEGG" id="rme:Rmet_2167"/>
<dbReference type="NCBIfam" id="NF041926">
    <property type="entry name" value="QatD"/>
    <property type="match status" value="1"/>
</dbReference>
<organism evidence="2 3">
    <name type="scientific">Cupriavidus metallidurans (strain ATCC 43123 / DSM 2839 / NBRC 102507 / CH34)</name>
    <name type="common">Ralstonia metallidurans</name>
    <dbReference type="NCBI Taxonomy" id="266264"/>
    <lineage>
        <taxon>Bacteria</taxon>
        <taxon>Pseudomonadati</taxon>
        <taxon>Pseudomonadota</taxon>
        <taxon>Betaproteobacteria</taxon>
        <taxon>Burkholderiales</taxon>
        <taxon>Burkholderiaceae</taxon>
        <taxon>Cupriavidus</taxon>
    </lineage>
</organism>
<dbReference type="PANTHER" id="PTHR46124">
    <property type="entry name" value="D-AMINOACYL-TRNA DEACYLASE"/>
    <property type="match status" value="1"/>
</dbReference>
<dbReference type="PIRSF" id="PIRSF005902">
    <property type="entry name" value="DNase_TatD"/>
    <property type="match status" value="1"/>
</dbReference>
<reference evidence="3" key="1">
    <citation type="journal article" date="2010" name="PLoS ONE">
        <title>The complete genome sequence of Cupriavidus metallidurans strain CH34, a master survivalist in harsh and anthropogenic environments.</title>
        <authorList>
            <person name="Janssen P.J."/>
            <person name="Van Houdt R."/>
            <person name="Moors H."/>
            <person name="Monsieurs P."/>
            <person name="Morin N."/>
            <person name="Michaux A."/>
            <person name="Benotmane M.A."/>
            <person name="Leys N."/>
            <person name="Vallaeys T."/>
            <person name="Lapidus A."/>
            <person name="Monchy S."/>
            <person name="Medigue C."/>
            <person name="Taghavi S."/>
            <person name="McCorkle S."/>
            <person name="Dunn J."/>
            <person name="van der Lelie D."/>
            <person name="Mergeay M."/>
        </authorList>
    </citation>
    <scope>NUCLEOTIDE SEQUENCE [LARGE SCALE GENOMIC DNA]</scope>
    <source>
        <strain evidence="3">ATCC 43123 / DSM 2839 / NBRC 102507 / CH34</strain>
    </source>
</reference>